<sequence length="80" mass="9219">RINAKWVNVPLVRCQNVGTGNGKKWCLLRSSEALRSTGMLQNNRNCRIGICSSSFVNMKKSRSSCVQIRNWFDYRNHICI</sequence>
<protein>
    <submittedName>
        <fullName evidence="1">Uncharacterized protein</fullName>
    </submittedName>
</protein>
<dbReference type="EMBL" id="CM022212">
    <property type="protein sequence ID" value="KAF6991558.1"/>
    <property type="molecule type" value="Genomic_DNA"/>
</dbReference>
<proteinExistence type="predicted"/>
<evidence type="ECO:0000313" key="1">
    <source>
        <dbReference type="EMBL" id="KAF6991558.1"/>
    </source>
</evidence>
<organism evidence="1">
    <name type="scientific">Triticum aestivum</name>
    <name type="common">Wheat</name>
    <dbReference type="NCBI Taxonomy" id="4565"/>
    <lineage>
        <taxon>Eukaryota</taxon>
        <taxon>Viridiplantae</taxon>
        <taxon>Streptophyta</taxon>
        <taxon>Embryophyta</taxon>
        <taxon>Tracheophyta</taxon>
        <taxon>Spermatophyta</taxon>
        <taxon>Magnoliopsida</taxon>
        <taxon>Liliopsida</taxon>
        <taxon>Poales</taxon>
        <taxon>Poaceae</taxon>
        <taxon>BOP clade</taxon>
        <taxon>Pooideae</taxon>
        <taxon>Triticodae</taxon>
        <taxon>Triticeae</taxon>
        <taxon>Triticinae</taxon>
        <taxon>Triticum</taxon>
    </lineage>
</organism>
<feature type="non-terminal residue" evidence="1">
    <location>
        <position position="80"/>
    </location>
</feature>
<feature type="non-terminal residue" evidence="1">
    <location>
        <position position="1"/>
    </location>
</feature>
<gene>
    <name evidence="1" type="ORF">CFC21_008633</name>
</gene>
<name>A0A9R1DGT2_WHEAT</name>
<reference evidence="1" key="1">
    <citation type="journal article" date="2017" name="Gigascience">
        <title>The first near-complete assembly of the hexaploid bread wheat genome, Triticum aestivum.</title>
        <authorList>
            <person name="Zimin A.V."/>
            <person name="Puiu D."/>
            <person name="Hall R."/>
            <person name="Kingan S."/>
            <person name="Clavijo B.J."/>
            <person name="Salzberg S.L."/>
        </authorList>
    </citation>
    <scope>NUCLEOTIDE SEQUENCE</scope>
    <source>
        <tissue evidence="1">Leaf</tissue>
    </source>
</reference>
<dbReference type="Proteomes" id="UP000815260">
    <property type="component" value="Chromosome 1B"/>
</dbReference>
<reference evidence="1" key="2">
    <citation type="submission" date="2020-03" db="EMBL/GenBank/DDBJ databases">
        <title>The second near-complete assembly of the hexaploid bread wheat (Triticum aestivum) genome.</title>
        <authorList>
            <person name="Zimin A.V."/>
            <person name="Puiu D."/>
            <person name="Shumante A."/>
            <person name="Alonge M."/>
            <person name="Salzberg S.L."/>
        </authorList>
    </citation>
    <scope>NUCLEOTIDE SEQUENCE</scope>
    <source>
        <tissue evidence="1">Leaf</tissue>
    </source>
</reference>
<comment type="caution">
    <text evidence="1">The sequence shown here is derived from an EMBL/GenBank/DDBJ whole genome shotgun (WGS) entry which is preliminary data.</text>
</comment>
<accession>A0A9R1DGT2</accession>
<dbReference type="AlphaFoldDB" id="A0A9R1DGT2"/>